<protein>
    <recommendedName>
        <fullName evidence="1">Tc1-like transposase DDE domain-containing protein</fullName>
    </recommendedName>
</protein>
<dbReference type="InterPro" id="IPR036397">
    <property type="entry name" value="RNaseH_sf"/>
</dbReference>
<dbReference type="Proteomes" id="UP001314205">
    <property type="component" value="Unassembled WGS sequence"/>
</dbReference>
<reference evidence="2 3" key="1">
    <citation type="submission" date="2023-11" db="EMBL/GenBank/DDBJ databases">
        <authorList>
            <person name="Hedman E."/>
            <person name="Englund M."/>
            <person name="Stromberg M."/>
            <person name="Nyberg Akerstrom W."/>
            <person name="Nylinder S."/>
            <person name="Jareborg N."/>
            <person name="Kallberg Y."/>
            <person name="Kronander E."/>
        </authorList>
    </citation>
    <scope>NUCLEOTIDE SEQUENCE [LARGE SCALE GENOMIC DNA]</scope>
</reference>
<dbReference type="Pfam" id="PF13358">
    <property type="entry name" value="DDE_3"/>
    <property type="match status" value="1"/>
</dbReference>
<dbReference type="AlphaFoldDB" id="A0AAV1KQ76"/>
<proteinExistence type="predicted"/>
<keyword evidence="3" id="KW-1185">Reference proteome</keyword>
<evidence type="ECO:0000259" key="1">
    <source>
        <dbReference type="Pfam" id="PF13358"/>
    </source>
</evidence>
<feature type="domain" description="Tc1-like transposase DDE" evidence="1">
    <location>
        <begin position="40"/>
        <end position="86"/>
    </location>
</feature>
<gene>
    <name evidence="2" type="ORF">PARMNEM_LOCUS6304</name>
</gene>
<dbReference type="PANTHER" id="PTHR33939">
    <property type="entry name" value="PROTEIN CBG22215"/>
    <property type="match status" value="1"/>
</dbReference>
<comment type="caution">
    <text evidence="2">The sequence shown here is derived from an EMBL/GenBank/DDBJ whole genome shotgun (WGS) entry which is preliminary data.</text>
</comment>
<sequence length="154" mass="17898">MENRRYPSVVDLKNLNFEEKIVKANLLEIVGQEKYKYKQYVVDEMAAAQGIPVLRLPPYHCELNPIEFVWAQAKGHVARHNRSFKMAEVKKLLLEILSNVTPDKWQKCISHKIEEEDKMCTFDDLIDTVAYSLIIHVSDDDDDDEDCDISINDD</sequence>
<organism evidence="2 3">
    <name type="scientific">Parnassius mnemosyne</name>
    <name type="common">clouded apollo</name>
    <dbReference type="NCBI Taxonomy" id="213953"/>
    <lineage>
        <taxon>Eukaryota</taxon>
        <taxon>Metazoa</taxon>
        <taxon>Ecdysozoa</taxon>
        <taxon>Arthropoda</taxon>
        <taxon>Hexapoda</taxon>
        <taxon>Insecta</taxon>
        <taxon>Pterygota</taxon>
        <taxon>Neoptera</taxon>
        <taxon>Endopterygota</taxon>
        <taxon>Lepidoptera</taxon>
        <taxon>Glossata</taxon>
        <taxon>Ditrysia</taxon>
        <taxon>Papilionoidea</taxon>
        <taxon>Papilionidae</taxon>
        <taxon>Parnassiinae</taxon>
        <taxon>Parnassini</taxon>
        <taxon>Parnassius</taxon>
        <taxon>Driopa</taxon>
    </lineage>
</organism>
<dbReference type="PANTHER" id="PTHR33939:SF1">
    <property type="entry name" value="DUF4371 DOMAIN-CONTAINING PROTEIN"/>
    <property type="match status" value="1"/>
</dbReference>
<evidence type="ECO:0000313" key="3">
    <source>
        <dbReference type="Proteomes" id="UP001314205"/>
    </source>
</evidence>
<accession>A0AAV1KQ76</accession>
<name>A0AAV1KQ76_9NEOP</name>
<dbReference type="EMBL" id="CAVLGL010000079">
    <property type="protein sequence ID" value="CAK1585176.1"/>
    <property type="molecule type" value="Genomic_DNA"/>
</dbReference>
<dbReference type="GO" id="GO:0003676">
    <property type="term" value="F:nucleic acid binding"/>
    <property type="evidence" value="ECO:0007669"/>
    <property type="project" value="InterPro"/>
</dbReference>
<dbReference type="InterPro" id="IPR038717">
    <property type="entry name" value="Tc1-like_DDE_dom"/>
</dbReference>
<dbReference type="Gene3D" id="3.30.420.10">
    <property type="entry name" value="Ribonuclease H-like superfamily/Ribonuclease H"/>
    <property type="match status" value="1"/>
</dbReference>
<evidence type="ECO:0000313" key="2">
    <source>
        <dbReference type="EMBL" id="CAK1585176.1"/>
    </source>
</evidence>